<protein>
    <recommendedName>
        <fullName evidence="1">Carrier domain-containing protein</fullName>
    </recommendedName>
</protein>
<dbReference type="SUPFAM" id="SSF47336">
    <property type="entry name" value="ACP-like"/>
    <property type="match status" value="1"/>
</dbReference>
<dbReference type="Gene3D" id="1.10.1200.10">
    <property type="entry name" value="ACP-like"/>
    <property type="match status" value="1"/>
</dbReference>
<name>A0A0B2C0N0_9SPHN</name>
<dbReference type="RefSeq" id="WP_039094307.1">
    <property type="nucleotide sequence ID" value="NZ_JTDN01000001.1"/>
</dbReference>
<dbReference type="STRING" id="1572751.PK98_03425"/>
<evidence type="ECO:0000259" key="1">
    <source>
        <dbReference type="PROSITE" id="PS50075"/>
    </source>
</evidence>
<proteinExistence type="predicted"/>
<evidence type="ECO:0000313" key="3">
    <source>
        <dbReference type="Proteomes" id="UP000030988"/>
    </source>
</evidence>
<keyword evidence="3" id="KW-1185">Reference proteome</keyword>
<dbReference type="AlphaFoldDB" id="A0A0B2C0N0"/>
<dbReference type="EMBL" id="JTDN01000001">
    <property type="protein sequence ID" value="KHL25705.1"/>
    <property type="molecule type" value="Genomic_DNA"/>
</dbReference>
<dbReference type="Pfam" id="PF00550">
    <property type="entry name" value="PP-binding"/>
    <property type="match status" value="1"/>
</dbReference>
<reference evidence="2 3" key="1">
    <citation type="submission" date="2014-11" db="EMBL/GenBank/DDBJ databases">
        <title>Draft genome sequence of Kirrobacter mercurialis.</title>
        <authorList>
            <person name="Coil D.A."/>
            <person name="Eisen J.A."/>
        </authorList>
    </citation>
    <scope>NUCLEOTIDE SEQUENCE [LARGE SCALE GENOMIC DNA]</scope>
    <source>
        <strain evidence="2 3">Coronado</strain>
    </source>
</reference>
<dbReference type="PROSITE" id="PS50075">
    <property type="entry name" value="CARRIER"/>
    <property type="match status" value="1"/>
</dbReference>
<dbReference type="InterPro" id="IPR036736">
    <property type="entry name" value="ACP-like_sf"/>
</dbReference>
<organism evidence="2 3">
    <name type="scientific">Croceibacterium mercuriale</name>
    <dbReference type="NCBI Taxonomy" id="1572751"/>
    <lineage>
        <taxon>Bacteria</taxon>
        <taxon>Pseudomonadati</taxon>
        <taxon>Pseudomonadota</taxon>
        <taxon>Alphaproteobacteria</taxon>
        <taxon>Sphingomonadales</taxon>
        <taxon>Erythrobacteraceae</taxon>
        <taxon>Croceibacterium</taxon>
    </lineage>
</organism>
<evidence type="ECO:0000313" key="2">
    <source>
        <dbReference type="EMBL" id="KHL25705.1"/>
    </source>
</evidence>
<comment type="caution">
    <text evidence="2">The sequence shown here is derived from an EMBL/GenBank/DDBJ whole genome shotgun (WGS) entry which is preliminary data.</text>
</comment>
<feature type="domain" description="Carrier" evidence="1">
    <location>
        <begin position="1"/>
        <end position="72"/>
    </location>
</feature>
<accession>A0A0B2C0N0</accession>
<dbReference type="OrthoDB" id="2455700at2"/>
<sequence length="74" mass="8322">MIDYATFREQVAEYLGTDTLLQDVNLMDQGLDSMRAMNLALEWEAEGIPLDFADLAESPTLLGLWTLVEERQGS</sequence>
<dbReference type="InterPro" id="IPR009081">
    <property type="entry name" value="PP-bd_ACP"/>
</dbReference>
<gene>
    <name evidence="2" type="ORF">PK98_03425</name>
</gene>
<dbReference type="Proteomes" id="UP000030988">
    <property type="component" value="Unassembled WGS sequence"/>
</dbReference>